<dbReference type="GO" id="GO:0003723">
    <property type="term" value="F:RNA binding"/>
    <property type="evidence" value="ECO:0007669"/>
    <property type="project" value="TreeGrafter"/>
</dbReference>
<dbReference type="STRING" id="7234.B4G4C3"/>
<comment type="similarity">
    <text evidence="1">Belongs to the eukaryotic ribosomal protein eS19 family.</text>
</comment>
<dbReference type="OMA" id="ICIGDDF"/>
<dbReference type="FunFam" id="1.10.10.10:FF:000118">
    <property type="entry name" value="40S ribosomal protein S19"/>
    <property type="match status" value="1"/>
</dbReference>
<keyword evidence="3" id="KW-0687">Ribonucleoprotein</keyword>
<dbReference type="GO" id="GO:0022627">
    <property type="term" value="C:cytosolic small ribosomal subunit"/>
    <property type="evidence" value="ECO:0007669"/>
    <property type="project" value="TreeGrafter"/>
</dbReference>
<dbReference type="SUPFAM" id="SSF46785">
    <property type="entry name" value="Winged helix' DNA-binding domain"/>
    <property type="match status" value="1"/>
</dbReference>
<dbReference type="SMART" id="SM01413">
    <property type="entry name" value="Ribosomal_S19e"/>
    <property type="match status" value="1"/>
</dbReference>
<dbReference type="GO" id="GO:0002181">
    <property type="term" value="P:cytoplasmic translation"/>
    <property type="evidence" value="ECO:0007669"/>
    <property type="project" value="UniProtKB-ARBA"/>
</dbReference>
<proteinExistence type="inferred from homology"/>
<dbReference type="PANTHER" id="PTHR11710:SF0">
    <property type="entry name" value="40S RIBOSOMAL PROTEIN S19"/>
    <property type="match status" value="1"/>
</dbReference>
<evidence type="ECO:0000256" key="3">
    <source>
        <dbReference type="ARBA" id="ARBA00023274"/>
    </source>
</evidence>
<evidence type="ECO:0000256" key="2">
    <source>
        <dbReference type="ARBA" id="ARBA00022980"/>
    </source>
</evidence>
<keyword evidence="2" id="KW-0689">Ribosomal protein</keyword>
<dbReference type="GO" id="GO:0003735">
    <property type="term" value="F:structural constituent of ribosome"/>
    <property type="evidence" value="ECO:0007669"/>
    <property type="project" value="InterPro"/>
</dbReference>
<dbReference type="InterPro" id="IPR036388">
    <property type="entry name" value="WH-like_DNA-bd_sf"/>
</dbReference>
<dbReference type="InterPro" id="IPR001266">
    <property type="entry name" value="Ribosomal_eS19"/>
</dbReference>
<dbReference type="InterPro" id="IPR036390">
    <property type="entry name" value="WH_DNA-bd_sf"/>
</dbReference>
<dbReference type="Gene3D" id="1.10.10.10">
    <property type="entry name" value="Winged helix-like DNA-binding domain superfamily/Winged helix DNA-binding domain"/>
    <property type="match status" value="1"/>
</dbReference>
<dbReference type="AlphaFoldDB" id="B4G4C3"/>
<evidence type="ECO:0000256" key="1">
    <source>
        <dbReference type="ARBA" id="ARBA00010014"/>
    </source>
</evidence>
<dbReference type="HOGENOM" id="CLU_108559_0_1_1"/>
<dbReference type="KEGG" id="dpe:6587236"/>
<gene>
    <name evidence="4" type="primary">Dper\GL24165</name>
    <name evidence="4" type="ORF">Dper_GL24165</name>
</gene>
<dbReference type="PhylomeDB" id="B4G4C3"/>
<dbReference type="EMBL" id="CH479179">
    <property type="protein sequence ID" value="EDW24471.1"/>
    <property type="molecule type" value="Genomic_DNA"/>
</dbReference>
<keyword evidence="5" id="KW-1185">Reference proteome</keyword>
<reference evidence="4 5" key="1">
    <citation type="journal article" date="2007" name="Nature">
        <title>Evolution of genes and genomes on the Drosophila phylogeny.</title>
        <authorList>
            <consortium name="Drosophila 12 Genomes Consortium"/>
            <person name="Clark A.G."/>
            <person name="Eisen M.B."/>
            <person name="Smith D.R."/>
            <person name="Bergman C.M."/>
            <person name="Oliver B."/>
            <person name="Markow T.A."/>
            <person name="Kaufman T.C."/>
            <person name="Kellis M."/>
            <person name="Gelbart W."/>
            <person name="Iyer V.N."/>
            <person name="Pollard D.A."/>
            <person name="Sackton T.B."/>
            <person name="Larracuente A.M."/>
            <person name="Singh N.D."/>
            <person name="Abad J.P."/>
            <person name="Abt D.N."/>
            <person name="Adryan B."/>
            <person name="Aguade M."/>
            <person name="Akashi H."/>
            <person name="Anderson W.W."/>
            <person name="Aquadro C.F."/>
            <person name="Ardell D.H."/>
            <person name="Arguello R."/>
            <person name="Artieri C.G."/>
            <person name="Barbash D.A."/>
            <person name="Barker D."/>
            <person name="Barsanti P."/>
            <person name="Batterham P."/>
            <person name="Batzoglou S."/>
            <person name="Begun D."/>
            <person name="Bhutkar A."/>
            <person name="Blanco E."/>
            <person name="Bosak S.A."/>
            <person name="Bradley R.K."/>
            <person name="Brand A.D."/>
            <person name="Brent M.R."/>
            <person name="Brooks A.N."/>
            <person name="Brown R.H."/>
            <person name="Butlin R.K."/>
            <person name="Caggese C."/>
            <person name="Calvi B.R."/>
            <person name="Bernardo de Carvalho A."/>
            <person name="Caspi A."/>
            <person name="Castrezana S."/>
            <person name="Celniker S.E."/>
            <person name="Chang J.L."/>
            <person name="Chapple C."/>
            <person name="Chatterji S."/>
            <person name="Chinwalla A."/>
            <person name="Civetta A."/>
            <person name="Clifton S.W."/>
            <person name="Comeron J.M."/>
            <person name="Costello J.C."/>
            <person name="Coyne J.A."/>
            <person name="Daub J."/>
            <person name="David R.G."/>
            <person name="Delcher A.L."/>
            <person name="Delehaunty K."/>
            <person name="Do C.B."/>
            <person name="Ebling H."/>
            <person name="Edwards K."/>
            <person name="Eickbush T."/>
            <person name="Evans J.D."/>
            <person name="Filipski A."/>
            <person name="Findeiss S."/>
            <person name="Freyhult E."/>
            <person name="Fulton L."/>
            <person name="Fulton R."/>
            <person name="Garcia A.C."/>
            <person name="Gardiner A."/>
            <person name="Garfield D.A."/>
            <person name="Garvin B.E."/>
            <person name="Gibson G."/>
            <person name="Gilbert D."/>
            <person name="Gnerre S."/>
            <person name="Godfrey J."/>
            <person name="Good R."/>
            <person name="Gotea V."/>
            <person name="Gravely B."/>
            <person name="Greenberg A.J."/>
            <person name="Griffiths-Jones S."/>
            <person name="Gross S."/>
            <person name="Guigo R."/>
            <person name="Gustafson E.A."/>
            <person name="Haerty W."/>
            <person name="Hahn M.W."/>
            <person name="Halligan D.L."/>
            <person name="Halpern A.L."/>
            <person name="Halter G.M."/>
            <person name="Han M.V."/>
            <person name="Heger A."/>
            <person name="Hillier L."/>
            <person name="Hinrichs A.S."/>
            <person name="Holmes I."/>
            <person name="Hoskins R.A."/>
            <person name="Hubisz M.J."/>
            <person name="Hultmark D."/>
            <person name="Huntley M.A."/>
            <person name="Jaffe D.B."/>
            <person name="Jagadeeshan S."/>
            <person name="Jeck W.R."/>
            <person name="Johnson J."/>
            <person name="Jones C.D."/>
            <person name="Jordan W.C."/>
            <person name="Karpen G.H."/>
            <person name="Kataoka E."/>
            <person name="Keightley P.D."/>
            <person name="Kheradpour P."/>
            <person name="Kirkness E.F."/>
            <person name="Koerich L.B."/>
            <person name="Kristiansen K."/>
            <person name="Kudrna D."/>
            <person name="Kulathinal R.J."/>
            <person name="Kumar S."/>
            <person name="Kwok R."/>
            <person name="Lander E."/>
            <person name="Langley C.H."/>
            <person name="Lapoint R."/>
            <person name="Lazzaro B.P."/>
            <person name="Lee S.J."/>
            <person name="Levesque L."/>
            <person name="Li R."/>
            <person name="Lin C.F."/>
            <person name="Lin M.F."/>
            <person name="Lindblad-Toh K."/>
            <person name="Llopart A."/>
            <person name="Long M."/>
            <person name="Low L."/>
            <person name="Lozovsky E."/>
            <person name="Lu J."/>
            <person name="Luo M."/>
            <person name="Machado C.A."/>
            <person name="Makalowski W."/>
            <person name="Marzo M."/>
            <person name="Matsuda M."/>
            <person name="Matzkin L."/>
            <person name="McAllister B."/>
            <person name="McBride C.S."/>
            <person name="McKernan B."/>
            <person name="McKernan K."/>
            <person name="Mendez-Lago M."/>
            <person name="Minx P."/>
            <person name="Mollenhauer M.U."/>
            <person name="Montooth K."/>
            <person name="Mount S.M."/>
            <person name="Mu X."/>
            <person name="Myers E."/>
            <person name="Negre B."/>
            <person name="Newfeld S."/>
            <person name="Nielsen R."/>
            <person name="Noor M.A."/>
            <person name="O'Grady P."/>
            <person name="Pachter L."/>
            <person name="Papaceit M."/>
            <person name="Parisi M.J."/>
            <person name="Parisi M."/>
            <person name="Parts L."/>
            <person name="Pedersen J.S."/>
            <person name="Pesole G."/>
            <person name="Phillippy A.M."/>
            <person name="Ponting C.P."/>
            <person name="Pop M."/>
            <person name="Porcelli D."/>
            <person name="Powell J.R."/>
            <person name="Prohaska S."/>
            <person name="Pruitt K."/>
            <person name="Puig M."/>
            <person name="Quesneville H."/>
            <person name="Ram K.R."/>
            <person name="Rand D."/>
            <person name="Rasmussen M.D."/>
            <person name="Reed L.K."/>
            <person name="Reenan R."/>
            <person name="Reily A."/>
            <person name="Remington K.A."/>
            <person name="Rieger T.T."/>
            <person name="Ritchie M.G."/>
            <person name="Robin C."/>
            <person name="Rogers Y.H."/>
            <person name="Rohde C."/>
            <person name="Rozas J."/>
            <person name="Rubenfield M.J."/>
            <person name="Ruiz A."/>
            <person name="Russo S."/>
            <person name="Salzberg S.L."/>
            <person name="Sanchez-Gracia A."/>
            <person name="Saranga D.J."/>
            <person name="Sato H."/>
            <person name="Schaeffer S.W."/>
            <person name="Schatz M.C."/>
            <person name="Schlenke T."/>
            <person name="Schwartz R."/>
            <person name="Segarra C."/>
            <person name="Singh R.S."/>
            <person name="Sirot L."/>
            <person name="Sirota M."/>
            <person name="Sisneros N.B."/>
            <person name="Smith C.D."/>
            <person name="Smith T.F."/>
            <person name="Spieth J."/>
            <person name="Stage D.E."/>
            <person name="Stark A."/>
            <person name="Stephan W."/>
            <person name="Strausberg R.L."/>
            <person name="Strempel S."/>
            <person name="Sturgill D."/>
            <person name="Sutton G."/>
            <person name="Sutton G.G."/>
            <person name="Tao W."/>
            <person name="Teichmann S."/>
            <person name="Tobari Y.N."/>
            <person name="Tomimura Y."/>
            <person name="Tsolas J.M."/>
            <person name="Valente V.L."/>
            <person name="Venter E."/>
            <person name="Venter J.C."/>
            <person name="Vicario S."/>
            <person name="Vieira F.G."/>
            <person name="Vilella A.J."/>
            <person name="Villasante A."/>
            <person name="Walenz B."/>
            <person name="Wang J."/>
            <person name="Wasserman M."/>
            <person name="Watts T."/>
            <person name="Wilson D."/>
            <person name="Wilson R.K."/>
            <person name="Wing R.A."/>
            <person name="Wolfner M.F."/>
            <person name="Wong A."/>
            <person name="Wong G.K."/>
            <person name="Wu C.I."/>
            <person name="Wu G."/>
            <person name="Yamamoto D."/>
            <person name="Yang H.P."/>
            <person name="Yang S.P."/>
            <person name="Yorke J.A."/>
            <person name="Yoshida K."/>
            <person name="Zdobnov E."/>
            <person name="Zhang P."/>
            <person name="Zhang Y."/>
            <person name="Zimin A.V."/>
            <person name="Baldwin J."/>
            <person name="Abdouelleil A."/>
            <person name="Abdulkadir J."/>
            <person name="Abebe A."/>
            <person name="Abera B."/>
            <person name="Abreu J."/>
            <person name="Acer S.C."/>
            <person name="Aftuck L."/>
            <person name="Alexander A."/>
            <person name="An P."/>
            <person name="Anderson E."/>
            <person name="Anderson S."/>
            <person name="Arachi H."/>
            <person name="Azer M."/>
            <person name="Bachantsang P."/>
            <person name="Barry A."/>
            <person name="Bayul T."/>
            <person name="Berlin A."/>
            <person name="Bessette D."/>
            <person name="Bloom T."/>
            <person name="Blye J."/>
            <person name="Boguslavskiy L."/>
            <person name="Bonnet C."/>
            <person name="Boukhgalter B."/>
            <person name="Bourzgui I."/>
            <person name="Brown A."/>
            <person name="Cahill P."/>
            <person name="Channer S."/>
            <person name="Cheshatsang Y."/>
            <person name="Chuda L."/>
            <person name="Citroen M."/>
            <person name="Collymore A."/>
            <person name="Cooke P."/>
            <person name="Costello M."/>
            <person name="D'Aco K."/>
            <person name="Daza R."/>
            <person name="De Haan G."/>
            <person name="DeGray S."/>
            <person name="DeMaso C."/>
            <person name="Dhargay N."/>
            <person name="Dooley K."/>
            <person name="Dooley E."/>
            <person name="Doricent M."/>
            <person name="Dorje P."/>
            <person name="Dorjee K."/>
            <person name="Dupes A."/>
            <person name="Elong R."/>
            <person name="Falk J."/>
            <person name="Farina A."/>
            <person name="Faro S."/>
            <person name="Ferguson D."/>
            <person name="Fisher S."/>
            <person name="Foley C.D."/>
            <person name="Franke A."/>
            <person name="Friedrich D."/>
            <person name="Gadbois L."/>
            <person name="Gearin G."/>
            <person name="Gearin C.R."/>
            <person name="Giannoukos G."/>
            <person name="Goode T."/>
            <person name="Graham J."/>
            <person name="Grandbois E."/>
            <person name="Grewal S."/>
            <person name="Gyaltsen K."/>
            <person name="Hafez N."/>
            <person name="Hagos B."/>
            <person name="Hall J."/>
            <person name="Henson C."/>
            <person name="Hollinger A."/>
            <person name="Honan T."/>
            <person name="Huard M.D."/>
            <person name="Hughes L."/>
            <person name="Hurhula B."/>
            <person name="Husby M.E."/>
            <person name="Kamat A."/>
            <person name="Kanga B."/>
            <person name="Kashin S."/>
            <person name="Khazanovich D."/>
            <person name="Kisner P."/>
            <person name="Lance K."/>
            <person name="Lara M."/>
            <person name="Lee W."/>
            <person name="Lennon N."/>
            <person name="Letendre F."/>
            <person name="LeVine R."/>
            <person name="Lipovsky A."/>
            <person name="Liu X."/>
            <person name="Liu J."/>
            <person name="Liu S."/>
            <person name="Lokyitsang T."/>
            <person name="Lokyitsang Y."/>
            <person name="Lubonja R."/>
            <person name="Lui A."/>
            <person name="MacDonald P."/>
            <person name="Magnisalis V."/>
            <person name="Maru K."/>
            <person name="Matthews C."/>
            <person name="McCusker W."/>
            <person name="McDonough S."/>
            <person name="Mehta T."/>
            <person name="Meldrim J."/>
            <person name="Meneus L."/>
            <person name="Mihai O."/>
            <person name="Mihalev A."/>
            <person name="Mihova T."/>
            <person name="Mittelman R."/>
            <person name="Mlenga V."/>
            <person name="Montmayeur A."/>
            <person name="Mulrain L."/>
            <person name="Navidi A."/>
            <person name="Naylor J."/>
            <person name="Negash T."/>
            <person name="Nguyen T."/>
            <person name="Nguyen N."/>
            <person name="Nicol R."/>
            <person name="Norbu C."/>
            <person name="Norbu N."/>
            <person name="Novod N."/>
            <person name="O'Neill B."/>
            <person name="Osman S."/>
            <person name="Markiewicz E."/>
            <person name="Oyono O.L."/>
            <person name="Patti C."/>
            <person name="Phunkhang P."/>
            <person name="Pierre F."/>
            <person name="Priest M."/>
            <person name="Raghuraman S."/>
            <person name="Rege F."/>
            <person name="Reyes R."/>
            <person name="Rise C."/>
            <person name="Rogov P."/>
            <person name="Ross K."/>
            <person name="Ryan E."/>
            <person name="Settipalli S."/>
            <person name="Shea T."/>
            <person name="Sherpa N."/>
            <person name="Shi L."/>
            <person name="Shih D."/>
            <person name="Sparrow T."/>
            <person name="Spaulding J."/>
            <person name="Stalker J."/>
            <person name="Stange-Thomann N."/>
            <person name="Stavropoulos S."/>
            <person name="Stone C."/>
            <person name="Strader C."/>
            <person name="Tesfaye S."/>
            <person name="Thomson T."/>
            <person name="Thoulutsang Y."/>
            <person name="Thoulutsang D."/>
            <person name="Topham K."/>
            <person name="Topping I."/>
            <person name="Tsamla T."/>
            <person name="Vassiliev H."/>
            <person name="Vo A."/>
            <person name="Wangchuk T."/>
            <person name="Wangdi T."/>
            <person name="Weiand M."/>
            <person name="Wilkinson J."/>
            <person name="Wilson A."/>
            <person name="Yadav S."/>
            <person name="Young G."/>
            <person name="Yu Q."/>
            <person name="Zembek L."/>
            <person name="Zhong D."/>
            <person name="Zimmer A."/>
            <person name="Zwirko Z."/>
            <person name="Jaffe D.B."/>
            <person name="Alvarez P."/>
            <person name="Brockman W."/>
            <person name="Butler J."/>
            <person name="Chin C."/>
            <person name="Gnerre S."/>
            <person name="Grabherr M."/>
            <person name="Kleber M."/>
            <person name="Mauceli E."/>
            <person name="MacCallum I."/>
        </authorList>
    </citation>
    <scope>NUCLEOTIDE SEQUENCE [LARGE SCALE GENOMIC DNA]</scope>
    <source>
        <strain evidence="5">MSH-3 / Tucson 14011-0111.49</strain>
    </source>
</reference>
<accession>B4G4C3</accession>
<evidence type="ECO:0000313" key="4">
    <source>
        <dbReference type="EMBL" id="EDW24471.1"/>
    </source>
</evidence>
<dbReference type="Pfam" id="PF01090">
    <property type="entry name" value="Ribosomal_S19e"/>
    <property type="match status" value="1"/>
</dbReference>
<dbReference type="GO" id="GO:0000028">
    <property type="term" value="P:ribosomal small subunit assembly"/>
    <property type="evidence" value="ECO:0007669"/>
    <property type="project" value="TreeGrafter"/>
</dbReference>
<organism evidence="5">
    <name type="scientific">Drosophila persimilis</name>
    <name type="common">Fruit fly</name>
    <dbReference type="NCBI Taxonomy" id="7234"/>
    <lineage>
        <taxon>Eukaryota</taxon>
        <taxon>Metazoa</taxon>
        <taxon>Ecdysozoa</taxon>
        <taxon>Arthropoda</taxon>
        <taxon>Hexapoda</taxon>
        <taxon>Insecta</taxon>
        <taxon>Pterygota</taxon>
        <taxon>Neoptera</taxon>
        <taxon>Endopterygota</taxon>
        <taxon>Diptera</taxon>
        <taxon>Brachycera</taxon>
        <taxon>Muscomorpha</taxon>
        <taxon>Ephydroidea</taxon>
        <taxon>Drosophilidae</taxon>
        <taxon>Drosophila</taxon>
        <taxon>Sophophora</taxon>
    </lineage>
</organism>
<dbReference type="OrthoDB" id="428974at2759"/>
<sequence>MPGVTVKDVDQHVLTKVLSAFLKKSGKITVPEKADYIKTGKFKETAPTEQDWFYTRCASIMRHLYFRSPAGVAAFTKVYSGRKRKGVQPSKYCRSSDGCIRMAFHALEAARMIEKHSEGGRKLTPAGQRDMDRLANQIVVKQRKVETKPVICIGDDFLGCADI</sequence>
<name>B4G4C3_DROPE</name>
<protein>
    <submittedName>
        <fullName evidence="4">GL24165</fullName>
    </submittedName>
</protein>
<dbReference type="eggNOG" id="KOG3411">
    <property type="taxonomic scope" value="Eukaryota"/>
</dbReference>
<dbReference type="PANTHER" id="PTHR11710">
    <property type="entry name" value="40S RIBOSOMAL PROTEIN S19"/>
    <property type="match status" value="1"/>
</dbReference>
<evidence type="ECO:0000313" key="5">
    <source>
        <dbReference type="Proteomes" id="UP000008744"/>
    </source>
</evidence>
<dbReference type="Proteomes" id="UP000008744">
    <property type="component" value="Unassembled WGS sequence"/>
</dbReference>